<accession>A0ABN9TCQ0</accession>
<reference evidence="2" key="1">
    <citation type="submission" date="2023-10" db="EMBL/GenBank/DDBJ databases">
        <authorList>
            <person name="Chen Y."/>
            <person name="Shah S."/>
            <person name="Dougan E. K."/>
            <person name="Thang M."/>
            <person name="Chan C."/>
        </authorList>
    </citation>
    <scope>NUCLEOTIDE SEQUENCE [LARGE SCALE GENOMIC DNA]</scope>
</reference>
<evidence type="ECO:0000256" key="1">
    <source>
        <dbReference type="SAM" id="MobiDB-lite"/>
    </source>
</evidence>
<protein>
    <submittedName>
        <fullName evidence="2">Uncharacterized protein</fullName>
    </submittedName>
</protein>
<dbReference type="Proteomes" id="UP001189429">
    <property type="component" value="Unassembled WGS sequence"/>
</dbReference>
<comment type="caution">
    <text evidence="2">The sequence shown here is derived from an EMBL/GenBank/DDBJ whole genome shotgun (WGS) entry which is preliminary data.</text>
</comment>
<sequence length="253" mass="27459">MRWSVEFVAQNITVFVNTTNTLGCTCSMPLLIDVDTEMFGEDSAPPWAGVQLAPKRKAEGATDGEQQSQKELKGKGKGEDSLVTKVAMLSLATAREQALLSFVVLSTYLIPAESYLAKAGLAANKFYADMVKALHDRKAAGEDVDLSTPGPPFITVFFMTTRALMKMAPEEKSPQYMGSMIRHFTVRAPRGPGSKKMEGKVRMQFALGPNPLSSAVNVFLEAALTDLKATQLVGSAPKGPLERQITNMLQRRG</sequence>
<dbReference type="EMBL" id="CAUYUJ010014581">
    <property type="protein sequence ID" value="CAK0843465.1"/>
    <property type="molecule type" value="Genomic_DNA"/>
</dbReference>
<evidence type="ECO:0000313" key="2">
    <source>
        <dbReference type="EMBL" id="CAK0843465.1"/>
    </source>
</evidence>
<evidence type="ECO:0000313" key="3">
    <source>
        <dbReference type="Proteomes" id="UP001189429"/>
    </source>
</evidence>
<name>A0ABN9TCQ0_9DINO</name>
<gene>
    <name evidence="2" type="ORF">PCOR1329_LOCUS37808</name>
</gene>
<keyword evidence="3" id="KW-1185">Reference proteome</keyword>
<organism evidence="2 3">
    <name type="scientific">Prorocentrum cordatum</name>
    <dbReference type="NCBI Taxonomy" id="2364126"/>
    <lineage>
        <taxon>Eukaryota</taxon>
        <taxon>Sar</taxon>
        <taxon>Alveolata</taxon>
        <taxon>Dinophyceae</taxon>
        <taxon>Prorocentrales</taxon>
        <taxon>Prorocentraceae</taxon>
        <taxon>Prorocentrum</taxon>
    </lineage>
</organism>
<proteinExistence type="predicted"/>
<feature type="region of interest" description="Disordered" evidence="1">
    <location>
        <begin position="54"/>
        <end position="76"/>
    </location>
</feature>